<gene>
    <name evidence="2" type="primary">Lrmp_0</name>
    <name evidence="2" type="ORF">SITEUR_R12077</name>
</gene>
<dbReference type="AlphaFoldDB" id="A0A7L1V2P8"/>
<protein>
    <submittedName>
        <fullName evidence="2">LRMP protein</fullName>
    </submittedName>
</protein>
<feature type="region of interest" description="Disordered" evidence="1">
    <location>
        <begin position="1"/>
        <end position="44"/>
    </location>
</feature>
<feature type="non-terminal residue" evidence="2">
    <location>
        <position position="82"/>
    </location>
</feature>
<sequence>RARNPVDSICRKISSIQRRDNNPALHIPKFQSRNFDSPQSNPKKNLEELLKGRACRSRESPCSPLGSDSISSPASPALGATA</sequence>
<feature type="non-terminal residue" evidence="2">
    <location>
        <position position="1"/>
    </location>
</feature>
<dbReference type="Proteomes" id="UP000583915">
    <property type="component" value="Unassembled WGS sequence"/>
</dbReference>
<accession>A0A7L1V2P8</accession>
<evidence type="ECO:0000256" key="1">
    <source>
        <dbReference type="SAM" id="MobiDB-lite"/>
    </source>
</evidence>
<feature type="region of interest" description="Disordered" evidence="1">
    <location>
        <begin position="57"/>
        <end position="82"/>
    </location>
</feature>
<comment type="caution">
    <text evidence="2">The sequence shown here is derived from an EMBL/GenBank/DDBJ whole genome shotgun (WGS) entry which is preliminary data.</text>
</comment>
<feature type="compositionally biased region" description="Polar residues" evidence="1">
    <location>
        <begin position="31"/>
        <end position="43"/>
    </location>
</feature>
<evidence type="ECO:0000313" key="3">
    <source>
        <dbReference type="Proteomes" id="UP000583915"/>
    </source>
</evidence>
<evidence type="ECO:0000313" key="2">
    <source>
        <dbReference type="EMBL" id="NXO79468.1"/>
    </source>
</evidence>
<dbReference type="EMBL" id="VXBS01003923">
    <property type="protein sequence ID" value="NXO79468.1"/>
    <property type="molecule type" value="Genomic_DNA"/>
</dbReference>
<name>A0A7L1V2P8_SITEU</name>
<organism evidence="2 3">
    <name type="scientific">Sitta europaea</name>
    <name type="common">Eurasian nuthatch</name>
    <dbReference type="NCBI Taxonomy" id="50251"/>
    <lineage>
        <taxon>Eukaryota</taxon>
        <taxon>Metazoa</taxon>
        <taxon>Chordata</taxon>
        <taxon>Craniata</taxon>
        <taxon>Vertebrata</taxon>
        <taxon>Euteleostomi</taxon>
        <taxon>Archelosauria</taxon>
        <taxon>Archosauria</taxon>
        <taxon>Dinosauria</taxon>
        <taxon>Saurischia</taxon>
        <taxon>Theropoda</taxon>
        <taxon>Coelurosauria</taxon>
        <taxon>Aves</taxon>
        <taxon>Neognathae</taxon>
        <taxon>Neoaves</taxon>
        <taxon>Telluraves</taxon>
        <taxon>Australaves</taxon>
        <taxon>Passeriformes</taxon>
        <taxon>Sittidae</taxon>
        <taxon>Sitta</taxon>
    </lineage>
</organism>
<keyword evidence="3" id="KW-1185">Reference proteome</keyword>
<reference evidence="2 3" key="1">
    <citation type="submission" date="2019-09" db="EMBL/GenBank/DDBJ databases">
        <title>Bird 10,000 Genomes (B10K) Project - Family phase.</title>
        <authorList>
            <person name="Zhang G."/>
        </authorList>
    </citation>
    <scope>NUCLEOTIDE SEQUENCE [LARGE SCALE GENOMIC DNA]</scope>
    <source>
        <strain evidence="2">B10K-DU-002-25</strain>
        <tissue evidence="2">Muscle</tissue>
    </source>
</reference>
<proteinExistence type="predicted"/>